<evidence type="ECO:0000313" key="8">
    <source>
        <dbReference type="Proteomes" id="UP001595952"/>
    </source>
</evidence>
<name>A0ABV9ID27_9DEIO</name>
<reference evidence="8" key="1">
    <citation type="journal article" date="2019" name="Int. J. Syst. Evol. Microbiol.">
        <title>The Global Catalogue of Microorganisms (GCM) 10K type strain sequencing project: providing services to taxonomists for standard genome sequencing and annotation.</title>
        <authorList>
            <consortium name="The Broad Institute Genomics Platform"/>
            <consortium name="The Broad Institute Genome Sequencing Center for Infectious Disease"/>
            <person name="Wu L."/>
            <person name="Ma J."/>
        </authorList>
    </citation>
    <scope>NUCLEOTIDE SEQUENCE [LARGE SCALE GENOMIC DNA]</scope>
    <source>
        <strain evidence="8">CCUG 55995</strain>
    </source>
</reference>
<evidence type="ECO:0000256" key="5">
    <source>
        <dbReference type="ARBA" id="ARBA00023136"/>
    </source>
</evidence>
<feature type="transmembrane region" description="Helical" evidence="6">
    <location>
        <begin position="358"/>
        <end position="379"/>
    </location>
</feature>
<evidence type="ECO:0000313" key="7">
    <source>
        <dbReference type="EMBL" id="MFC4639987.1"/>
    </source>
</evidence>
<keyword evidence="4 6" id="KW-1133">Transmembrane helix</keyword>
<feature type="transmembrane region" description="Helical" evidence="6">
    <location>
        <begin position="21"/>
        <end position="42"/>
    </location>
</feature>
<evidence type="ECO:0000256" key="6">
    <source>
        <dbReference type="SAM" id="Phobius"/>
    </source>
</evidence>
<evidence type="ECO:0000256" key="4">
    <source>
        <dbReference type="ARBA" id="ARBA00022989"/>
    </source>
</evidence>
<comment type="caution">
    <text evidence="7">The sequence shown here is derived from an EMBL/GenBank/DDBJ whole genome shotgun (WGS) entry which is preliminary data.</text>
</comment>
<dbReference type="InterPro" id="IPR050833">
    <property type="entry name" value="Poly_Biosynth_Transport"/>
</dbReference>
<keyword evidence="5 6" id="KW-0472">Membrane</keyword>
<feature type="transmembrane region" description="Helical" evidence="6">
    <location>
        <begin position="134"/>
        <end position="155"/>
    </location>
</feature>
<feature type="transmembrane region" description="Helical" evidence="6">
    <location>
        <begin position="245"/>
        <end position="266"/>
    </location>
</feature>
<organism evidence="7 8">
    <name type="scientific">Deinococcus hohokamensis</name>
    <dbReference type="NCBI Taxonomy" id="309883"/>
    <lineage>
        <taxon>Bacteria</taxon>
        <taxon>Thermotogati</taxon>
        <taxon>Deinococcota</taxon>
        <taxon>Deinococci</taxon>
        <taxon>Deinococcales</taxon>
        <taxon>Deinococcaceae</taxon>
        <taxon>Deinococcus</taxon>
    </lineage>
</organism>
<protein>
    <submittedName>
        <fullName evidence="7">Lipopolysaccharide biosynthesis protein</fullName>
    </submittedName>
</protein>
<feature type="transmembrane region" description="Helical" evidence="6">
    <location>
        <begin position="325"/>
        <end position="346"/>
    </location>
</feature>
<dbReference type="EMBL" id="JBHSEI010000011">
    <property type="protein sequence ID" value="MFC4639987.1"/>
    <property type="molecule type" value="Genomic_DNA"/>
</dbReference>
<dbReference type="Proteomes" id="UP001595952">
    <property type="component" value="Unassembled WGS sequence"/>
</dbReference>
<gene>
    <name evidence="7" type="ORF">ACFO0D_16795</name>
</gene>
<feature type="transmembrane region" description="Helical" evidence="6">
    <location>
        <begin position="386"/>
        <end position="407"/>
    </location>
</feature>
<feature type="transmembrane region" description="Helical" evidence="6">
    <location>
        <begin position="413"/>
        <end position="435"/>
    </location>
</feature>
<proteinExistence type="predicted"/>
<dbReference type="PANTHER" id="PTHR30250:SF11">
    <property type="entry name" value="O-ANTIGEN TRANSPORTER-RELATED"/>
    <property type="match status" value="1"/>
</dbReference>
<evidence type="ECO:0000256" key="1">
    <source>
        <dbReference type="ARBA" id="ARBA00004651"/>
    </source>
</evidence>
<dbReference type="PANTHER" id="PTHR30250">
    <property type="entry name" value="PST FAMILY PREDICTED COLANIC ACID TRANSPORTER"/>
    <property type="match status" value="1"/>
</dbReference>
<comment type="subcellular location">
    <subcellularLocation>
        <location evidence="1">Cell membrane</location>
        <topology evidence="1">Multi-pass membrane protein</topology>
    </subcellularLocation>
</comment>
<evidence type="ECO:0000256" key="3">
    <source>
        <dbReference type="ARBA" id="ARBA00022692"/>
    </source>
</evidence>
<evidence type="ECO:0000256" key="2">
    <source>
        <dbReference type="ARBA" id="ARBA00022475"/>
    </source>
</evidence>
<keyword evidence="2" id="KW-1003">Cell membrane</keyword>
<feature type="transmembrane region" description="Helical" evidence="6">
    <location>
        <begin position="175"/>
        <end position="208"/>
    </location>
</feature>
<accession>A0ABV9ID27</accession>
<keyword evidence="3 6" id="KW-0812">Transmembrane</keyword>
<feature type="transmembrane region" description="Helical" evidence="6">
    <location>
        <begin position="101"/>
        <end position="122"/>
    </location>
</feature>
<dbReference type="RefSeq" id="WP_380062972.1">
    <property type="nucleotide sequence ID" value="NZ_JBHSEI010000011.1"/>
</dbReference>
<keyword evidence="8" id="KW-1185">Reference proteome</keyword>
<sequence length="444" mass="48076">MSVWQGRLQALRSSSVVKYGLANLLPRGVALLGAIILTPLAVSRLGVVDYGIWVLATLIPSLISTPDFGITYGVVNEVARTYQRDGHIAAERERLLGLNRLLNWIAAGWLVVGGLGISAYVFSGQGGEQAIRMFAAMLLALIIFTFGISTTLWSRAQLAMERGHEAINWEGAGKVVSFVASLAVLLLVPNLLLLVVVTLLPNVLAAYLNALTFRRTTFGPASTLPAEGLRQIIRRNRVVLRAGQYFLMGQVAYLIGLALDPFLVNAFLSTSDVTYLSVARRPFETLPLIVTLFSTSLWPVFHRLNETGQAAQLARVMGRLMGGTLAVLLILSGTIIALHGPLYAFLGGGQVQPQAVDLMWIAARISGGTLLIVISNYLYAVELVRLQSFLLLGSALVTLSVNLFVLSRANLQAYLAASTVTYLLVGVLPPSLLALRHLRHRLRS</sequence>